<name>A0A164I9U4_9NOCA</name>
<evidence type="ECO:0000313" key="3">
    <source>
        <dbReference type="Proteomes" id="UP000076512"/>
    </source>
</evidence>
<comment type="caution">
    <text evidence="2">The sequence shown here is derived from an EMBL/GenBank/DDBJ whole genome shotgun (WGS) entry which is preliminary data.</text>
</comment>
<organism evidence="2 3">
    <name type="scientific">Nocardia terpenica</name>
    <dbReference type="NCBI Taxonomy" id="455432"/>
    <lineage>
        <taxon>Bacteria</taxon>
        <taxon>Bacillati</taxon>
        <taxon>Actinomycetota</taxon>
        <taxon>Actinomycetes</taxon>
        <taxon>Mycobacteriales</taxon>
        <taxon>Nocardiaceae</taxon>
        <taxon>Nocardia</taxon>
    </lineage>
</organism>
<feature type="signal peptide" evidence="1">
    <location>
        <begin position="1"/>
        <end position="26"/>
    </location>
</feature>
<dbReference type="EMBL" id="LWGR01000021">
    <property type="protein sequence ID" value="KZM69231.1"/>
    <property type="molecule type" value="Genomic_DNA"/>
</dbReference>
<protein>
    <submittedName>
        <fullName evidence="2">Metallopeptidase</fullName>
    </submittedName>
</protein>
<feature type="chain" id="PRO_5038924567" evidence="1">
    <location>
        <begin position="27"/>
        <end position="480"/>
    </location>
</feature>
<dbReference type="PROSITE" id="PS51257">
    <property type="entry name" value="PROKAR_LIPOPROTEIN"/>
    <property type="match status" value="1"/>
</dbReference>
<keyword evidence="1" id="KW-0732">Signal</keyword>
<dbReference type="AlphaFoldDB" id="A0A164I9U4"/>
<dbReference type="RefSeq" id="WP_067581549.1">
    <property type="nucleotide sequence ID" value="NZ_JABMCZ010000002.1"/>
</dbReference>
<reference evidence="2 3" key="1">
    <citation type="submission" date="2016-04" db="EMBL/GenBank/DDBJ databases">
        <authorList>
            <person name="Evans L.H."/>
            <person name="Alamgir A."/>
            <person name="Owens N."/>
            <person name="Weber N.D."/>
            <person name="Virtaneva K."/>
            <person name="Barbian K."/>
            <person name="Babar A."/>
            <person name="Rosenke K."/>
        </authorList>
    </citation>
    <scope>NUCLEOTIDE SEQUENCE [LARGE SCALE GENOMIC DNA]</scope>
    <source>
        <strain evidence="2 3">IFM 0406</strain>
    </source>
</reference>
<dbReference type="Proteomes" id="UP000076512">
    <property type="component" value="Unassembled WGS sequence"/>
</dbReference>
<dbReference type="SUPFAM" id="SSF55486">
    <property type="entry name" value="Metalloproteases ('zincins'), catalytic domain"/>
    <property type="match status" value="1"/>
</dbReference>
<accession>A0A164I9U4</accession>
<gene>
    <name evidence="2" type="ORF">AWN90_16100</name>
</gene>
<evidence type="ECO:0000256" key="1">
    <source>
        <dbReference type="SAM" id="SignalP"/>
    </source>
</evidence>
<evidence type="ECO:0000313" key="2">
    <source>
        <dbReference type="EMBL" id="KZM69231.1"/>
    </source>
</evidence>
<sequence length="480" mass="51168">MLKRQVIAALGALLLAATLLSGCSMTVDGRAVSIYDDPFQVAGLPTTSGPSGPRPGVPDTTLTAVGGDNGEIDTLALDALDDIQTYWRSVYSKEFDGEFAPVTKFYSWSAKAPRVQESQFCKETTYHLVNAAYCRLDNSVGWDRAVLLPMMRDSFGKMAVVMVLAHEYGHAIQTMSHIVGAKDPVLVKEQQADCFAGVFMRHVAEGGSRHFTINTSDGLNSVLAATVAIRDANPGDPEAVHGSAFERVTAVQIGFTDGPKGCKAINMKDINRRRRNLPQSFGTDGTHGELPITKDNLVELGKAMAAVMPMPYEPTYDYHGAKLHCRDGSDTVPVSYCPSTNTIGTDVPALAERGAANTDDQDGFPTHIGGDYNAYVVFVSRYTLAVQRTAHQALTGAKTGLRAACLSGVITAKLADPHRPPGGDIQLSLGDLDKAVSGLLTDGLAASDVEGNTVRSGFSRVDAFRAGVLGSQQTCESRYS</sequence>
<keyword evidence="3" id="KW-1185">Reference proteome</keyword>
<dbReference type="STRING" id="455432.AWN90_16100"/>
<dbReference type="OrthoDB" id="5168289at2"/>
<proteinExistence type="predicted"/>